<evidence type="ECO:0000313" key="3">
    <source>
        <dbReference type="EMBL" id="QID19270.1"/>
    </source>
</evidence>
<dbReference type="NCBIfam" id="TIGR02595">
    <property type="entry name" value="PEP_CTERM"/>
    <property type="match status" value="1"/>
</dbReference>
<accession>A0A6C1BA67</accession>
<dbReference type="EMBL" id="CP048836">
    <property type="protein sequence ID" value="QID19270.1"/>
    <property type="molecule type" value="Genomic_DNA"/>
</dbReference>
<organism evidence="3 4">
    <name type="scientific">Nitrogeniibacter mangrovi</name>
    <dbReference type="NCBI Taxonomy" id="2016596"/>
    <lineage>
        <taxon>Bacteria</taxon>
        <taxon>Pseudomonadati</taxon>
        <taxon>Pseudomonadota</taxon>
        <taxon>Betaproteobacteria</taxon>
        <taxon>Rhodocyclales</taxon>
        <taxon>Zoogloeaceae</taxon>
        <taxon>Nitrogeniibacter</taxon>
    </lineage>
</organism>
<feature type="domain" description="Ice-binding protein C-terminal" evidence="2">
    <location>
        <begin position="150"/>
        <end position="174"/>
    </location>
</feature>
<evidence type="ECO:0000259" key="2">
    <source>
        <dbReference type="Pfam" id="PF07589"/>
    </source>
</evidence>
<proteinExistence type="predicted"/>
<feature type="signal peptide" evidence="1">
    <location>
        <begin position="1"/>
        <end position="34"/>
    </location>
</feature>
<keyword evidence="1" id="KW-0732">Signal</keyword>
<evidence type="ECO:0000313" key="4">
    <source>
        <dbReference type="Proteomes" id="UP000501991"/>
    </source>
</evidence>
<dbReference type="Proteomes" id="UP000501991">
    <property type="component" value="Chromosome"/>
</dbReference>
<dbReference type="AlphaFoldDB" id="A0A6C1BA67"/>
<keyword evidence="4" id="KW-1185">Reference proteome</keyword>
<feature type="chain" id="PRO_5025691034" evidence="1">
    <location>
        <begin position="35"/>
        <end position="179"/>
    </location>
</feature>
<gene>
    <name evidence="3" type="ORF">G3580_17585</name>
</gene>
<dbReference type="InterPro" id="IPR013424">
    <property type="entry name" value="Ice-binding_C"/>
</dbReference>
<dbReference type="KEGG" id="azq:G3580_17585"/>
<evidence type="ECO:0000256" key="1">
    <source>
        <dbReference type="SAM" id="SignalP"/>
    </source>
</evidence>
<name>A0A6C1BA67_9RHOO</name>
<protein>
    <submittedName>
        <fullName evidence="3">PEP-CTERM sorting domain-containing protein</fullName>
    </submittedName>
</protein>
<sequence>MPAPIHPITERHMKRRLITLAIPLAMSMAGSAHAALFDTFEGLSHSDTEGGFVSGDDLLAGYSFDFTLSEATTLTFSGESSFDFASLGLYDGGTLLRGWLLTPTSGSDVTTFSLAAGDYSFKTIASMVPGTASLTSTDGYYAFQSAVVAAVPEPASYGMLLAGLGMLSLVARRKLNDAA</sequence>
<reference evidence="3 4" key="1">
    <citation type="submission" date="2020-02" db="EMBL/GenBank/DDBJ databases">
        <title>Nitrogenibacter mangrovi gen. nov., sp. nov. isolated from mangrove sediment, a denitrifying betaproteobacterium.</title>
        <authorList>
            <person name="Liao H."/>
            <person name="Tian Y."/>
        </authorList>
    </citation>
    <scope>NUCLEOTIDE SEQUENCE [LARGE SCALE GENOMIC DNA]</scope>
    <source>
        <strain evidence="3 4">M9-3-2</strain>
    </source>
</reference>
<dbReference type="NCBIfam" id="NF038126">
    <property type="entry name" value="PEP_CTERM_FxDxF"/>
    <property type="match status" value="1"/>
</dbReference>
<dbReference type="Pfam" id="PF07589">
    <property type="entry name" value="PEP-CTERM"/>
    <property type="match status" value="1"/>
</dbReference>